<protein>
    <submittedName>
        <fullName evidence="1">Uncharacterized protein</fullName>
    </submittedName>
</protein>
<sequence length="58" mass="6475">MPIIDRSTCMVFDRHSVREKATGKKDDAEFQSIFYQVPRLPGSDIGSGTQPPYISVCV</sequence>
<gene>
    <name evidence="1" type="ORF">KTT_28220</name>
</gene>
<evidence type="ECO:0000313" key="1">
    <source>
        <dbReference type="EMBL" id="GCE12963.1"/>
    </source>
</evidence>
<accession>A0A402A1E8</accession>
<proteinExistence type="predicted"/>
<evidence type="ECO:0000313" key="2">
    <source>
        <dbReference type="Proteomes" id="UP000287352"/>
    </source>
</evidence>
<dbReference type="Proteomes" id="UP000287352">
    <property type="component" value="Unassembled WGS sequence"/>
</dbReference>
<organism evidence="1 2">
    <name type="scientific">Tengunoibacter tsumagoiensis</name>
    <dbReference type="NCBI Taxonomy" id="2014871"/>
    <lineage>
        <taxon>Bacteria</taxon>
        <taxon>Bacillati</taxon>
        <taxon>Chloroflexota</taxon>
        <taxon>Ktedonobacteria</taxon>
        <taxon>Ktedonobacterales</taxon>
        <taxon>Dictyobacteraceae</taxon>
        <taxon>Tengunoibacter</taxon>
    </lineage>
</organism>
<dbReference type="EMBL" id="BIFR01000001">
    <property type="protein sequence ID" value="GCE12963.1"/>
    <property type="molecule type" value="Genomic_DNA"/>
</dbReference>
<comment type="caution">
    <text evidence="1">The sequence shown here is derived from an EMBL/GenBank/DDBJ whole genome shotgun (WGS) entry which is preliminary data.</text>
</comment>
<name>A0A402A1E8_9CHLR</name>
<dbReference type="AlphaFoldDB" id="A0A402A1E8"/>
<reference evidence="2" key="1">
    <citation type="submission" date="2018-12" db="EMBL/GenBank/DDBJ databases">
        <title>Tengunoibacter tsumagoiensis gen. nov., sp. nov., Dictyobacter kobayashii sp. nov., D. alpinus sp. nov., and D. joshuensis sp. nov. and description of Dictyobacteraceae fam. nov. within the order Ktedonobacterales isolated from Tengu-no-mugimeshi.</title>
        <authorList>
            <person name="Wang C.M."/>
            <person name="Zheng Y."/>
            <person name="Sakai Y."/>
            <person name="Toyoda A."/>
            <person name="Minakuchi Y."/>
            <person name="Abe K."/>
            <person name="Yokota A."/>
            <person name="Yabe S."/>
        </authorList>
    </citation>
    <scope>NUCLEOTIDE SEQUENCE [LARGE SCALE GENOMIC DNA]</scope>
    <source>
        <strain evidence="2">Uno3</strain>
    </source>
</reference>
<keyword evidence="2" id="KW-1185">Reference proteome</keyword>